<dbReference type="GO" id="GO:0005815">
    <property type="term" value="C:microtubule organizing center"/>
    <property type="evidence" value="ECO:0007669"/>
    <property type="project" value="TreeGrafter"/>
</dbReference>
<protein>
    <submittedName>
        <fullName evidence="7">Putative Intraflagellar transport protein 46</fullName>
    </submittedName>
</protein>
<dbReference type="EMBL" id="SNRW01026883">
    <property type="protein sequence ID" value="KAA6360479.1"/>
    <property type="molecule type" value="Genomic_DNA"/>
</dbReference>
<evidence type="ECO:0000256" key="5">
    <source>
        <dbReference type="ARBA" id="ARBA00023212"/>
    </source>
</evidence>
<dbReference type="GO" id="GO:0042073">
    <property type="term" value="P:intraciliary transport"/>
    <property type="evidence" value="ECO:0007669"/>
    <property type="project" value="InterPro"/>
</dbReference>
<dbReference type="GO" id="GO:0031514">
    <property type="term" value="C:motile cilium"/>
    <property type="evidence" value="ECO:0007669"/>
    <property type="project" value="TreeGrafter"/>
</dbReference>
<organism evidence="7 8">
    <name type="scientific">Streblomastix strix</name>
    <dbReference type="NCBI Taxonomy" id="222440"/>
    <lineage>
        <taxon>Eukaryota</taxon>
        <taxon>Metamonada</taxon>
        <taxon>Preaxostyla</taxon>
        <taxon>Oxymonadida</taxon>
        <taxon>Streblomastigidae</taxon>
        <taxon>Streblomastix</taxon>
    </lineage>
</organism>
<keyword evidence="5" id="KW-0206">Cytoskeleton</keyword>
<reference evidence="7 8" key="1">
    <citation type="submission" date="2019-03" db="EMBL/GenBank/DDBJ databases">
        <title>Single cell metagenomics reveals metabolic interactions within the superorganism composed of flagellate Streblomastix strix and complex community of Bacteroidetes bacteria on its surface.</title>
        <authorList>
            <person name="Treitli S.C."/>
            <person name="Kolisko M."/>
            <person name="Husnik F."/>
            <person name="Keeling P."/>
            <person name="Hampl V."/>
        </authorList>
    </citation>
    <scope>NUCLEOTIDE SEQUENCE [LARGE SCALE GENOMIC DNA]</scope>
    <source>
        <strain evidence="7">ST1C</strain>
    </source>
</reference>
<comment type="subcellular location">
    <subcellularLocation>
        <location evidence="1">Cytoplasm</location>
        <location evidence="1">Cytoskeleton</location>
        <location evidence="1">Cilium basal body</location>
    </subcellularLocation>
</comment>
<evidence type="ECO:0000313" key="7">
    <source>
        <dbReference type="EMBL" id="KAA6360479.1"/>
    </source>
</evidence>
<dbReference type="PANTHER" id="PTHR13376:SF0">
    <property type="entry name" value="INTRAFLAGELLAR TRANSPORT PROTEIN 46 HOMOLOG"/>
    <property type="match status" value="1"/>
</dbReference>
<evidence type="ECO:0000256" key="4">
    <source>
        <dbReference type="ARBA" id="ARBA00023069"/>
    </source>
</evidence>
<dbReference type="GO" id="GO:0030992">
    <property type="term" value="C:intraciliary transport particle B"/>
    <property type="evidence" value="ECO:0007669"/>
    <property type="project" value="TreeGrafter"/>
</dbReference>
<sequence length="255" mass="28763">GGDENGETEQKDDEEEIMTIFPSIDEFNLLTFTPENRAMVQTVFQFTAHNLSLPTPLRPFLPEYQPAIGDVDNFTKVGRPDGAPELLGLAVLDEPGPEQSNPDVLAIQLRGMQKLTSKPKAPINVRTVDLNEKGALGLDNWIRSIEELHRSQPAPSVTYKGPMPSLETLLQTWPPAFEKSLRELNIPRLSEVDMPFTEYCQMILALLDIPVYEGSVKESLHILFSLYQEFKQNDHFKLISVKDLFPQPFGDDRAK</sequence>
<dbReference type="InterPro" id="IPR022088">
    <property type="entry name" value="Intraflagellar_transp_cmplxB"/>
</dbReference>
<dbReference type="Proteomes" id="UP000324800">
    <property type="component" value="Unassembled WGS sequence"/>
</dbReference>
<evidence type="ECO:0000256" key="2">
    <source>
        <dbReference type="ARBA" id="ARBA00007700"/>
    </source>
</evidence>
<keyword evidence="6" id="KW-0966">Cell projection</keyword>
<comment type="similarity">
    <text evidence="2">Belongs to the IFT46 family.</text>
</comment>
<dbReference type="PANTHER" id="PTHR13376">
    <property type="entry name" value="INTRAFLAGELLAR TRANSPORT PROTEIN 46 HOMOLOG"/>
    <property type="match status" value="1"/>
</dbReference>
<evidence type="ECO:0000256" key="6">
    <source>
        <dbReference type="ARBA" id="ARBA00023273"/>
    </source>
</evidence>
<dbReference type="GO" id="GO:0060271">
    <property type="term" value="P:cilium assembly"/>
    <property type="evidence" value="ECO:0007669"/>
    <property type="project" value="TreeGrafter"/>
</dbReference>
<evidence type="ECO:0000256" key="1">
    <source>
        <dbReference type="ARBA" id="ARBA00004120"/>
    </source>
</evidence>
<feature type="non-terminal residue" evidence="7">
    <location>
        <position position="1"/>
    </location>
</feature>
<dbReference type="Pfam" id="PF12317">
    <property type="entry name" value="IFT46_B_C"/>
    <property type="match status" value="1"/>
</dbReference>
<dbReference type="AlphaFoldDB" id="A0A5J4TRF0"/>
<evidence type="ECO:0000313" key="8">
    <source>
        <dbReference type="Proteomes" id="UP000324800"/>
    </source>
</evidence>
<proteinExistence type="inferred from homology"/>
<name>A0A5J4TRF0_9EUKA</name>
<keyword evidence="4" id="KW-0969">Cilium</keyword>
<gene>
    <name evidence="7" type="ORF">EZS28_043994</name>
</gene>
<comment type="caution">
    <text evidence="7">The sequence shown here is derived from an EMBL/GenBank/DDBJ whole genome shotgun (WGS) entry which is preliminary data.</text>
</comment>
<dbReference type="OrthoDB" id="2119217at2759"/>
<accession>A0A5J4TRF0</accession>
<evidence type="ECO:0000256" key="3">
    <source>
        <dbReference type="ARBA" id="ARBA00022490"/>
    </source>
</evidence>
<keyword evidence="3" id="KW-0963">Cytoplasm</keyword>
<keyword evidence="7" id="KW-0282">Flagellum</keyword>